<dbReference type="EMBL" id="SIJB01000018">
    <property type="protein sequence ID" value="NBI28836.1"/>
    <property type="molecule type" value="Genomic_DNA"/>
</dbReference>
<dbReference type="EC" id="4.1.2.14" evidence="6"/>
<evidence type="ECO:0000256" key="1">
    <source>
        <dbReference type="ARBA" id="ARBA00004761"/>
    </source>
</evidence>
<gene>
    <name evidence="6" type="primary">eda</name>
    <name evidence="6" type="ORF">ERL59_07685</name>
</gene>
<dbReference type="RefSeq" id="WP_160645632.1">
    <property type="nucleotide sequence ID" value="NZ_SIJB01000018.1"/>
</dbReference>
<dbReference type="CDD" id="cd00452">
    <property type="entry name" value="KDPG_aldolase"/>
    <property type="match status" value="1"/>
</dbReference>
<dbReference type="Gene3D" id="3.20.20.70">
    <property type="entry name" value="Aldolase class I"/>
    <property type="match status" value="1"/>
</dbReference>
<dbReference type="OrthoDB" id="9802667at2"/>
<evidence type="ECO:0000313" key="6">
    <source>
        <dbReference type="EMBL" id="NBI28836.1"/>
    </source>
</evidence>
<proteinExistence type="inferred from homology"/>
<keyword evidence="5" id="KW-0119">Carbohydrate metabolism</keyword>
<evidence type="ECO:0000256" key="4">
    <source>
        <dbReference type="ARBA" id="ARBA00023239"/>
    </source>
</evidence>
<dbReference type="EC" id="4.1.3.16" evidence="6"/>
<comment type="similarity">
    <text evidence="2">Belongs to the KHG/KDPG aldolase family.</text>
</comment>
<evidence type="ECO:0000256" key="2">
    <source>
        <dbReference type="ARBA" id="ARBA00006906"/>
    </source>
</evidence>
<dbReference type="InterPro" id="IPR000887">
    <property type="entry name" value="Aldlse_KDPG_KHG"/>
</dbReference>
<sequence length="219" mass="23574">MKKYETLKKINKYGVVAVLRGKSPEEVWEMSEAVISGGIKSIEVTMTVPNALDIIGDLNSKYAQDENSESPIIGAGSVLDEVTARLAILKGASYIVSPAFQSETAMMCNRYRVPYLPGIMTVREAQTALEAGADIVKLFPGNVYSPSMISSLKGPLPQLNIMPTGGVNINNLHEWIQAGAFAVGIGSDLTKEFEKGGNISIVTDKAKAYMKAFHSAKET</sequence>
<dbReference type="PANTHER" id="PTHR30246:SF1">
    <property type="entry name" value="2-DEHYDRO-3-DEOXY-6-PHOSPHOGALACTONATE ALDOLASE-RELATED"/>
    <property type="match status" value="1"/>
</dbReference>
<dbReference type="NCBIfam" id="NF005119">
    <property type="entry name" value="PRK06552.1"/>
    <property type="match status" value="1"/>
</dbReference>
<reference evidence="6 7" key="1">
    <citation type="submission" date="2019-01" db="EMBL/GenBank/DDBJ databases">
        <title>Chengkuizengella sp. nov., isolated from deep-sea sediment of East Pacific Ocean.</title>
        <authorList>
            <person name="Yang J."/>
            <person name="Lai Q."/>
            <person name="Shao Z."/>
        </authorList>
    </citation>
    <scope>NUCLEOTIDE SEQUENCE [LARGE SCALE GENOMIC DNA]</scope>
    <source>
        <strain evidence="6 7">YPA3-1-1</strain>
    </source>
</reference>
<dbReference type="GO" id="GO:0008675">
    <property type="term" value="F:2-dehydro-3-deoxy-phosphogluconate aldolase activity"/>
    <property type="evidence" value="ECO:0007669"/>
    <property type="project" value="UniProtKB-EC"/>
</dbReference>
<evidence type="ECO:0000313" key="7">
    <source>
        <dbReference type="Proteomes" id="UP000448943"/>
    </source>
</evidence>
<protein>
    <submittedName>
        <fullName evidence="6">Bifunctional 4-hydroxy-2-oxoglutarate aldolase/2-dehydro-3-deoxy-phosphogluconate aldolase</fullName>
        <ecNumber evidence="6">4.1.2.14</ecNumber>
        <ecNumber evidence="6">4.1.3.16</ecNumber>
    </submittedName>
</protein>
<organism evidence="6 7">
    <name type="scientific">Chengkuizengella marina</name>
    <dbReference type="NCBI Taxonomy" id="2507566"/>
    <lineage>
        <taxon>Bacteria</taxon>
        <taxon>Bacillati</taxon>
        <taxon>Bacillota</taxon>
        <taxon>Bacilli</taxon>
        <taxon>Bacillales</taxon>
        <taxon>Paenibacillaceae</taxon>
        <taxon>Chengkuizengella</taxon>
    </lineage>
</organism>
<dbReference type="NCBIfam" id="TIGR01182">
    <property type="entry name" value="eda"/>
    <property type="match status" value="1"/>
</dbReference>
<comment type="pathway">
    <text evidence="1">Carbohydrate acid metabolism.</text>
</comment>
<accession>A0A6N9Q0V5</accession>
<keyword evidence="7" id="KW-1185">Reference proteome</keyword>
<evidence type="ECO:0000256" key="3">
    <source>
        <dbReference type="ARBA" id="ARBA00011233"/>
    </source>
</evidence>
<dbReference type="GO" id="GO:0008700">
    <property type="term" value="F:(R,S)-4-hydroxy-2-oxoglutarate aldolase activity"/>
    <property type="evidence" value="ECO:0007669"/>
    <property type="project" value="UniProtKB-EC"/>
</dbReference>
<keyword evidence="4 6" id="KW-0456">Lyase</keyword>
<name>A0A6N9Q0V5_9BACL</name>
<dbReference type="Pfam" id="PF01081">
    <property type="entry name" value="Aldolase"/>
    <property type="match status" value="1"/>
</dbReference>
<dbReference type="AlphaFoldDB" id="A0A6N9Q0V5"/>
<comment type="subunit">
    <text evidence="3">Homotrimer.</text>
</comment>
<dbReference type="Proteomes" id="UP000448943">
    <property type="component" value="Unassembled WGS sequence"/>
</dbReference>
<dbReference type="PANTHER" id="PTHR30246">
    <property type="entry name" value="2-KETO-3-DEOXY-6-PHOSPHOGLUCONATE ALDOLASE"/>
    <property type="match status" value="1"/>
</dbReference>
<dbReference type="InterPro" id="IPR013785">
    <property type="entry name" value="Aldolase_TIM"/>
</dbReference>
<evidence type="ECO:0000256" key="5">
    <source>
        <dbReference type="ARBA" id="ARBA00023277"/>
    </source>
</evidence>
<comment type="caution">
    <text evidence="6">The sequence shown here is derived from an EMBL/GenBank/DDBJ whole genome shotgun (WGS) entry which is preliminary data.</text>
</comment>
<dbReference type="SUPFAM" id="SSF51569">
    <property type="entry name" value="Aldolase"/>
    <property type="match status" value="1"/>
</dbReference>